<comment type="subcellular location">
    <subcellularLocation>
        <location evidence="1">Cytoplasm</location>
        <location evidence="1">Cytosol</location>
    </subcellularLocation>
</comment>
<evidence type="ECO:0000256" key="2">
    <source>
        <dbReference type="ARBA" id="ARBA00022490"/>
    </source>
</evidence>
<protein>
    <recommendedName>
        <fullName evidence="5">Flagellar protein FliT</fullName>
    </recommendedName>
</protein>
<evidence type="ECO:0000256" key="4">
    <source>
        <dbReference type="ARBA" id="ARBA00023186"/>
    </source>
</evidence>
<keyword evidence="7" id="KW-0282">Flagellum</keyword>
<sequence length="120" mass="13884">MMAARDVLASYEQLLQRSARMLDLARNGDWPELVEEESGYVVAVETIKRLEVDCVLETPEARRKAELLERILEQDGETRRHLQTRRDELGLLIGDQQRQRQASQAYRGGSQVVRMSTRSR</sequence>
<organism evidence="7 8">
    <name type="scientific">Modicisalibacter tunisiensis</name>
    <dbReference type="NCBI Taxonomy" id="390637"/>
    <lineage>
        <taxon>Bacteria</taxon>
        <taxon>Pseudomonadati</taxon>
        <taxon>Pseudomonadota</taxon>
        <taxon>Gammaproteobacteria</taxon>
        <taxon>Oceanospirillales</taxon>
        <taxon>Halomonadaceae</taxon>
        <taxon>Modicisalibacter</taxon>
    </lineage>
</organism>
<dbReference type="InterPro" id="IPR008622">
    <property type="entry name" value="FliT"/>
</dbReference>
<keyword evidence="4" id="KW-0143">Chaperone</keyword>
<comment type="caution">
    <text evidence="7">The sequence shown here is derived from an EMBL/GenBank/DDBJ whole genome shotgun (WGS) entry which is preliminary data.</text>
</comment>
<gene>
    <name evidence="7" type="primary">fliT</name>
    <name evidence="7" type="ORF">KGQ91_11555</name>
</gene>
<evidence type="ECO:0000256" key="1">
    <source>
        <dbReference type="ARBA" id="ARBA00004514"/>
    </source>
</evidence>
<dbReference type="Pfam" id="PF05400">
    <property type="entry name" value="FliT"/>
    <property type="match status" value="1"/>
</dbReference>
<name>A0ABS7X167_9GAMM</name>
<keyword evidence="2" id="KW-0963">Cytoplasm</keyword>
<feature type="region of interest" description="Disordered" evidence="6">
    <location>
        <begin position="100"/>
        <end position="120"/>
    </location>
</feature>
<evidence type="ECO:0000256" key="5">
    <source>
        <dbReference type="ARBA" id="ARBA00093797"/>
    </source>
</evidence>
<keyword evidence="7" id="KW-0969">Cilium</keyword>
<proteinExistence type="predicted"/>
<evidence type="ECO:0000256" key="6">
    <source>
        <dbReference type="SAM" id="MobiDB-lite"/>
    </source>
</evidence>
<accession>A0ABS7X167</accession>
<evidence type="ECO:0000256" key="3">
    <source>
        <dbReference type="ARBA" id="ARBA00022795"/>
    </source>
</evidence>
<dbReference type="Gene3D" id="1.20.58.380">
    <property type="entry name" value="Flagellar protein flit"/>
    <property type="match status" value="1"/>
</dbReference>
<keyword evidence="3" id="KW-1005">Bacterial flagellum biogenesis</keyword>
<dbReference type="Proteomes" id="UP001319883">
    <property type="component" value="Unassembled WGS sequence"/>
</dbReference>
<dbReference type="EMBL" id="JAGXFD010000001">
    <property type="protein sequence ID" value="MBZ9568305.1"/>
    <property type="molecule type" value="Genomic_DNA"/>
</dbReference>
<dbReference type="RefSeq" id="WP_224415029.1">
    <property type="nucleotide sequence ID" value="NZ_JAGXFC010000001.1"/>
</dbReference>
<evidence type="ECO:0000313" key="8">
    <source>
        <dbReference type="Proteomes" id="UP001319883"/>
    </source>
</evidence>
<reference evidence="7 8" key="1">
    <citation type="submission" date="2021-05" db="EMBL/GenBank/DDBJ databases">
        <title>Petroleum and Energy Research Collection (APPE): ex situ preservation of microbial diversity associated with the oil industry and exploitation of its biotechnological potential.</title>
        <authorList>
            <person name="Paixao C.T.M."/>
            <person name="Gomes M.B."/>
            <person name="Oliveira V.M."/>
        </authorList>
    </citation>
    <scope>NUCLEOTIDE SEQUENCE [LARGE SCALE GENOMIC DNA]</scope>
    <source>
        <strain evidence="7 8">LIT2</strain>
    </source>
</reference>
<keyword evidence="7" id="KW-0966">Cell projection</keyword>
<evidence type="ECO:0000313" key="7">
    <source>
        <dbReference type="EMBL" id="MBZ9568305.1"/>
    </source>
</evidence>
<keyword evidence="8" id="KW-1185">Reference proteome</keyword>